<protein>
    <submittedName>
        <fullName evidence="1">DNA utilization protein HofM</fullName>
    </submittedName>
</protein>
<name>A0A5B0T6E7_9ENTR</name>
<evidence type="ECO:0000313" key="2">
    <source>
        <dbReference type="Proteomes" id="UP000323297"/>
    </source>
</evidence>
<reference evidence="1 2" key="1">
    <citation type="submission" date="2019-08" db="EMBL/GenBank/DDBJ databases">
        <title>Draft genome sequence of Citrobacter portucalensis strain isolated from green turtle.</title>
        <authorList>
            <person name="Fernandes M.R."/>
            <person name="Sellera F.P."/>
            <person name="Goldeberg D.W."/>
            <person name="Costa D.C."/>
            <person name="Lincopan N."/>
        </authorList>
    </citation>
    <scope>NUCLEOTIDE SEQUENCE [LARGE SCALE GENOMIC DNA]</scope>
    <source>
        <strain evidence="1 2">TV06</strain>
    </source>
</reference>
<gene>
    <name evidence="1" type="ORF">D3H66_04430</name>
</gene>
<dbReference type="InterPro" id="IPR043129">
    <property type="entry name" value="ATPase_NBD"/>
</dbReference>
<comment type="caution">
    <text evidence="1">The sequence shown here is derived from an EMBL/GenBank/DDBJ whole genome shotgun (WGS) entry which is preliminary data.</text>
</comment>
<dbReference type="Gene3D" id="3.30.420.380">
    <property type="match status" value="1"/>
</dbReference>
<dbReference type="AlphaFoldDB" id="A0A5B0T6E7"/>
<evidence type="ECO:0000313" key="1">
    <source>
        <dbReference type="EMBL" id="KAA1145638.1"/>
    </source>
</evidence>
<organism evidence="1 2">
    <name type="scientific">Citrobacter portucalensis</name>
    <dbReference type="NCBI Taxonomy" id="1639133"/>
    <lineage>
        <taxon>Bacteria</taxon>
        <taxon>Pseudomonadati</taxon>
        <taxon>Pseudomonadota</taxon>
        <taxon>Gammaproteobacteria</taxon>
        <taxon>Enterobacterales</taxon>
        <taxon>Enterobacteriaceae</taxon>
        <taxon>Citrobacter</taxon>
        <taxon>Citrobacter freundii complex</taxon>
    </lineage>
</organism>
<dbReference type="SUPFAM" id="SSF53067">
    <property type="entry name" value="Actin-like ATPase domain"/>
    <property type="match status" value="1"/>
</dbReference>
<dbReference type="RefSeq" id="WP_149607334.1">
    <property type="nucleotide sequence ID" value="NZ_VTZD01000006.1"/>
</dbReference>
<dbReference type="EMBL" id="VTZD01000006">
    <property type="protein sequence ID" value="KAA1145638.1"/>
    <property type="molecule type" value="Genomic_DNA"/>
</dbReference>
<sequence length="260" mass="29130">MAFNIWKIGLHIQQHEALAVAIVREASGWYLQRWWRIPLTPQAIVDGHIREPEQLVAALLPWSRELPRRHHIHLSFPANRTLQKKFPRPTMTLREPEQTAWLSGSMARELDMAPDALHFDYSEDTLSPAFNVTAAQSKEISALLTLIQTLKVQVTAITPDASALQRFIPFLPEHQQCLVWRDDAQWLWATRSAWGRKSTGDIGSIDELATTLSLPTTAIAQCSPGGFDPLSAVSVRQPPIPTQSHHFAIALGLVMGGAYR</sequence>
<accession>A0A5B0T6E7</accession>
<dbReference type="Proteomes" id="UP000323297">
    <property type="component" value="Unassembled WGS sequence"/>
</dbReference>
<proteinExistence type="predicted"/>